<gene>
    <name evidence="4" type="ORF">Plil01_001280900</name>
</gene>
<sequence>MTRLPVVVTFSALLVLVGATRFAQAKIDPAALIPVVAFQPTESNSDLLDPTNWSPDTPAPPVAAVLNLTVVQRNSDVCSESNGTRVLVHDVFKSFCVQGWPICSSDHRQGLCPHSQQDLPNGSLCTVLPSNNTAHGCLANVAPTPPISCHLRSSKPRWDDSTSMNLPSSPKEALSGLPQLLLERSEHDDDLDGNGPTSARLNTPASVRKAAAASVRWQWKFWKKSSPSSPKLPKQRKTLPPGVVLTPLSRSPSPGQCNLGGLEKLNDFIDEIEEREAARLSPTRPRSAETIEPGIIGSPLPPLQMQILQRPRLFLNLNGSPTFSPEQLVRLQEFNEPSPPLNALQLSVIPKKCLNGDEVALMPCHSLQHRGFAFLPAEHWREPVRDRDKHWTKDELPSLLRGGALSLHMTPWSMTKAPGANNRGKWARYEACRFHIPKRENSTSYENLGSLTTLAKRPPRVLLRAQGTLISRSYCVVSIFGEGIFGRLYGAGLTEKRIKRCLHVEAYEPSTSRTYLLSVTLQDIEWVFRVGGDDPERESLLAPGRKQELLHQLIALLYFEYPDEEKIGFNTYRSPNDDSFSAEVVKQRKSGLPVLRISPEAQLNEAALRRLEREERLRQEEARRLENLAALLAKPRRERHRVLCQALKLRGRCFYVSVYHFPAQARNFVITAYNPGSSMTYKLTVGLLEAASLVKLYPYPRSGFSPEQTLTVARGVLPRLRLHGREDHRSNARMMLAINGGRRGPGMNALPPLDPVMTEEHKRDELFNKMLRDSQRSLQLELAITELRLHNDAEAERLDIRQKIAKLEAKRTEIIEKDQAQKTRIEEIDATGGGGANIDVKRLQEERRALKTARHTLKAEMKVTAAQIAELNLQLQGVSEKEKISSERARRRTDRQRKRLREEVLQTVSTAMQSTVPLKRRVSAGQRTWLSKAQIQPGRTLLYSGGCQISGKLVRCSLFALETETNDAPDEVDADKKLFSLELYDPSTCVMCTNFLFSKLEWLALTKHYHEKQQSVPELAPQTSEVAKRLVELRTILNDTRLALYTTRSTVSSTSSKRKAPRTSTSSSKNKNEELHRLMVESSGEIYRLNRDAPWSTLVKALCDRCTIDLTADKTGFEVTLDRCIFRAVSPVLRISSDENEDDDGESGAVYCRVHAEVLPLAEAVVFNVWDPCEKMLWRIEYPESLELLREFAVETFIEQQMHLEAITMSLLLHPNAETGLLELRFEE</sequence>
<dbReference type="Proteomes" id="UP001165083">
    <property type="component" value="Unassembled WGS sequence"/>
</dbReference>
<feature type="region of interest" description="Disordered" evidence="2">
    <location>
        <begin position="1048"/>
        <end position="1072"/>
    </location>
</feature>
<proteinExistence type="predicted"/>
<feature type="region of interest" description="Disordered" evidence="2">
    <location>
        <begin position="186"/>
        <end position="205"/>
    </location>
</feature>
<evidence type="ECO:0000256" key="2">
    <source>
        <dbReference type="SAM" id="MobiDB-lite"/>
    </source>
</evidence>
<feature type="chain" id="PRO_5040723696" evidence="3">
    <location>
        <begin position="26"/>
        <end position="1228"/>
    </location>
</feature>
<feature type="coiled-coil region" evidence="1">
    <location>
        <begin position="790"/>
        <end position="860"/>
    </location>
</feature>
<reference evidence="4" key="1">
    <citation type="submission" date="2023-04" db="EMBL/GenBank/DDBJ databases">
        <title>Phytophthora lilii NBRC 32176.</title>
        <authorList>
            <person name="Ichikawa N."/>
            <person name="Sato H."/>
            <person name="Tonouchi N."/>
        </authorList>
    </citation>
    <scope>NUCLEOTIDE SEQUENCE</scope>
    <source>
        <strain evidence="4">NBRC 32176</strain>
    </source>
</reference>
<comment type="caution">
    <text evidence="4">The sequence shown here is derived from an EMBL/GenBank/DDBJ whole genome shotgun (WGS) entry which is preliminary data.</text>
</comment>
<dbReference type="EMBL" id="BSXW01000814">
    <property type="protein sequence ID" value="GMF30057.1"/>
    <property type="molecule type" value="Genomic_DNA"/>
</dbReference>
<feature type="region of interest" description="Disordered" evidence="2">
    <location>
        <begin position="152"/>
        <end position="173"/>
    </location>
</feature>
<evidence type="ECO:0000256" key="1">
    <source>
        <dbReference type="SAM" id="Coils"/>
    </source>
</evidence>
<keyword evidence="5" id="KW-1185">Reference proteome</keyword>
<protein>
    <submittedName>
        <fullName evidence="4">Unnamed protein product</fullName>
    </submittedName>
</protein>
<keyword evidence="1" id="KW-0175">Coiled coil</keyword>
<dbReference type="AlphaFoldDB" id="A0A9W6X3R8"/>
<feature type="coiled-coil region" evidence="1">
    <location>
        <begin position="603"/>
        <end position="631"/>
    </location>
</feature>
<feature type="compositionally biased region" description="Polar residues" evidence="2">
    <location>
        <begin position="195"/>
        <end position="204"/>
    </location>
</feature>
<organism evidence="4 5">
    <name type="scientific">Phytophthora lilii</name>
    <dbReference type="NCBI Taxonomy" id="2077276"/>
    <lineage>
        <taxon>Eukaryota</taxon>
        <taxon>Sar</taxon>
        <taxon>Stramenopiles</taxon>
        <taxon>Oomycota</taxon>
        <taxon>Peronosporomycetes</taxon>
        <taxon>Peronosporales</taxon>
        <taxon>Peronosporaceae</taxon>
        <taxon>Phytophthora</taxon>
    </lineage>
</organism>
<accession>A0A9W6X3R8</accession>
<feature type="region of interest" description="Disordered" evidence="2">
    <location>
        <begin position="224"/>
        <end position="256"/>
    </location>
</feature>
<evidence type="ECO:0000256" key="3">
    <source>
        <dbReference type="SAM" id="SignalP"/>
    </source>
</evidence>
<dbReference type="OrthoDB" id="69196at2759"/>
<feature type="signal peptide" evidence="3">
    <location>
        <begin position="1"/>
        <end position="25"/>
    </location>
</feature>
<feature type="region of interest" description="Disordered" evidence="2">
    <location>
        <begin position="277"/>
        <end position="296"/>
    </location>
</feature>
<evidence type="ECO:0000313" key="5">
    <source>
        <dbReference type="Proteomes" id="UP001165083"/>
    </source>
</evidence>
<keyword evidence="3" id="KW-0732">Signal</keyword>
<name>A0A9W6X3R8_9STRA</name>
<evidence type="ECO:0000313" key="4">
    <source>
        <dbReference type="EMBL" id="GMF30057.1"/>
    </source>
</evidence>